<feature type="compositionally biased region" description="Low complexity" evidence="1">
    <location>
        <begin position="140"/>
        <end position="150"/>
    </location>
</feature>
<name>A0ABQ4USP7_9HYPH</name>
<keyword evidence="3" id="KW-1185">Reference proteome</keyword>
<feature type="compositionally biased region" description="Basic and acidic residues" evidence="1">
    <location>
        <begin position="1"/>
        <end position="12"/>
    </location>
</feature>
<reference evidence="2" key="2">
    <citation type="submission" date="2021-08" db="EMBL/GenBank/DDBJ databases">
        <authorList>
            <person name="Tani A."/>
            <person name="Ola A."/>
            <person name="Ogura Y."/>
            <person name="Katsura K."/>
            <person name="Hayashi T."/>
        </authorList>
    </citation>
    <scope>NUCLEOTIDE SEQUENCE</scope>
    <source>
        <strain evidence="2">DSM 14458</strain>
    </source>
</reference>
<protein>
    <submittedName>
        <fullName evidence="2">Uncharacterized protein</fullName>
    </submittedName>
</protein>
<feature type="compositionally biased region" description="Basic and acidic residues" evidence="1">
    <location>
        <begin position="185"/>
        <end position="216"/>
    </location>
</feature>
<feature type="compositionally biased region" description="Low complexity" evidence="1">
    <location>
        <begin position="92"/>
        <end position="103"/>
    </location>
</feature>
<accession>A0ABQ4USP7</accession>
<dbReference type="EMBL" id="BPRE01000002">
    <property type="protein sequence ID" value="GJE74394.1"/>
    <property type="molecule type" value="Genomic_DNA"/>
</dbReference>
<dbReference type="Proteomes" id="UP001055093">
    <property type="component" value="Unassembled WGS sequence"/>
</dbReference>
<reference evidence="2" key="1">
    <citation type="journal article" date="2021" name="Front. Microbiol.">
        <title>Comprehensive Comparative Genomics and Phenotyping of Methylobacterium Species.</title>
        <authorList>
            <person name="Alessa O."/>
            <person name="Ogura Y."/>
            <person name="Fujitani Y."/>
            <person name="Takami H."/>
            <person name="Hayashi T."/>
            <person name="Sahin N."/>
            <person name="Tani A."/>
        </authorList>
    </citation>
    <scope>NUCLEOTIDE SEQUENCE</scope>
    <source>
        <strain evidence="2">DSM 14458</strain>
    </source>
</reference>
<evidence type="ECO:0000256" key="1">
    <source>
        <dbReference type="SAM" id="MobiDB-lite"/>
    </source>
</evidence>
<organism evidence="2 3">
    <name type="scientific">Methylorubrum suomiense</name>
    <dbReference type="NCBI Taxonomy" id="144191"/>
    <lineage>
        <taxon>Bacteria</taxon>
        <taxon>Pseudomonadati</taxon>
        <taxon>Pseudomonadota</taxon>
        <taxon>Alphaproteobacteria</taxon>
        <taxon>Hyphomicrobiales</taxon>
        <taxon>Methylobacteriaceae</taxon>
        <taxon>Methylorubrum</taxon>
    </lineage>
</organism>
<evidence type="ECO:0000313" key="2">
    <source>
        <dbReference type="EMBL" id="GJE74394.1"/>
    </source>
</evidence>
<gene>
    <name evidence="2" type="ORF">BGCPKDLD_0963</name>
</gene>
<sequence>MSPRGGREERSRGGVSRGRRAGSGLIFRSLHRRTIGPSPTDSVLPPVRGVSMSIGRLTRLAVFGFVLTCGPSWAQEPAGGEASSWTDPPARTAPSEPARTSAPSPEPPRSEPRQAEQRQTAPVRANPVPSKADPAISERATPPAEPTAAELRQDAIRRAVARSTAQREAEAAARDARAARVARRSVVERAEPKRRSAEPSQRFSDRLAPRPYERRTSFARSMRRPVYGYADPVPYDPGYGRSEGRAAMRSSPIWQGEGEFDDRARRLAQARSAGYLVMRSRSYAYPDGTVVRRLAPIDGDDFDD</sequence>
<proteinExistence type="predicted"/>
<feature type="region of interest" description="Disordered" evidence="1">
    <location>
        <begin position="1"/>
        <end position="48"/>
    </location>
</feature>
<feature type="compositionally biased region" description="Basic and acidic residues" evidence="1">
    <location>
        <begin position="165"/>
        <end position="178"/>
    </location>
</feature>
<comment type="caution">
    <text evidence="2">The sequence shown here is derived from an EMBL/GenBank/DDBJ whole genome shotgun (WGS) entry which is preliminary data.</text>
</comment>
<evidence type="ECO:0000313" key="3">
    <source>
        <dbReference type="Proteomes" id="UP001055093"/>
    </source>
</evidence>
<feature type="region of interest" description="Disordered" evidence="1">
    <location>
        <begin position="75"/>
        <end position="259"/>
    </location>
</feature>